<keyword evidence="3" id="KW-1185">Reference proteome</keyword>
<comment type="caution">
    <text evidence="2">The sequence shown here is derived from an EMBL/GenBank/DDBJ whole genome shotgun (WGS) entry which is preliminary data.</text>
</comment>
<dbReference type="RefSeq" id="WP_125015658.1">
    <property type="nucleotide sequence ID" value="NZ_QWEZ01000001.1"/>
</dbReference>
<dbReference type="Gene3D" id="3.40.47.10">
    <property type="match status" value="1"/>
</dbReference>
<dbReference type="SUPFAM" id="SSF53901">
    <property type="entry name" value="Thiolase-like"/>
    <property type="match status" value="1"/>
</dbReference>
<dbReference type="Proteomes" id="UP000280792">
    <property type="component" value="Unassembled WGS sequence"/>
</dbReference>
<name>A0A3P3VS10_9GAMM</name>
<dbReference type="EMBL" id="QWEZ01000001">
    <property type="protein sequence ID" value="RRJ85234.1"/>
    <property type="molecule type" value="Genomic_DNA"/>
</dbReference>
<dbReference type="InterPro" id="IPR016039">
    <property type="entry name" value="Thiolase-like"/>
</dbReference>
<feature type="domain" description="Beta-ketoacyl synthase-like N-terminal" evidence="1">
    <location>
        <begin position="34"/>
        <end position="196"/>
    </location>
</feature>
<dbReference type="GO" id="GO:0016746">
    <property type="term" value="F:acyltransferase activity"/>
    <property type="evidence" value="ECO:0007669"/>
    <property type="project" value="InterPro"/>
</dbReference>
<evidence type="ECO:0000313" key="3">
    <source>
        <dbReference type="Proteomes" id="UP000280792"/>
    </source>
</evidence>
<reference evidence="2 3" key="1">
    <citation type="submission" date="2018-08" db="EMBL/GenBank/DDBJ databases">
        <authorList>
            <person name="Khan S.A."/>
        </authorList>
    </citation>
    <scope>NUCLEOTIDE SEQUENCE [LARGE SCALE GENOMIC DNA]</scope>
    <source>
        <strain evidence="2 3">GTF-13</strain>
    </source>
</reference>
<accession>A0A3P3VS10</accession>
<reference evidence="2 3" key="2">
    <citation type="submission" date="2018-12" db="EMBL/GenBank/DDBJ databases">
        <title>Simiduia agarivorans gen. nov., sp. nov., a marine, agarolytic bacterium isolated from shallow coastal water from Keelung, Taiwan.</title>
        <authorList>
            <person name="Shieh W.Y."/>
        </authorList>
    </citation>
    <scope>NUCLEOTIDE SEQUENCE [LARGE SCALE GENOMIC DNA]</scope>
    <source>
        <strain evidence="2 3">GTF-13</strain>
    </source>
</reference>
<evidence type="ECO:0000259" key="1">
    <source>
        <dbReference type="Pfam" id="PF13723"/>
    </source>
</evidence>
<proteinExistence type="predicted"/>
<evidence type="ECO:0000313" key="2">
    <source>
        <dbReference type="EMBL" id="RRJ85234.1"/>
    </source>
</evidence>
<organism evidence="2 3">
    <name type="scientific">Aestuariirhabdus litorea</name>
    <dbReference type="NCBI Taxonomy" id="2528527"/>
    <lineage>
        <taxon>Bacteria</taxon>
        <taxon>Pseudomonadati</taxon>
        <taxon>Pseudomonadota</taxon>
        <taxon>Gammaproteobacteria</taxon>
        <taxon>Oceanospirillales</taxon>
        <taxon>Aestuariirhabdaceae</taxon>
        <taxon>Aestuariirhabdus</taxon>
    </lineage>
</organism>
<gene>
    <name evidence="2" type="ORF">D0544_09250</name>
</gene>
<dbReference type="InterPro" id="IPR014030">
    <property type="entry name" value="Ketoacyl_synth_N"/>
</dbReference>
<dbReference type="Pfam" id="PF13723">
    <property type="entry name" value="Ketoacyl-synt_2"/>
    <property type="match status" value="1"/>
</dbReference>
<dbReference type="AlphaFoldDB" id="A0A3P3VS10"/>
<sequence>MRLFVDGIGLWAPGMASWPEGTVRLNRCDGEALAEAHAPRPALLSAREQRRTGLTVRLALEVALQAVNRAGLGGQSLASIFATANGDSDILNYMCKTLVSAPETVSPTRFHNSVHNAAGGYWSIGRGCTKPLNCLSMGRYSAAGGLLDAAMQLAAGEPQVLLCAYDIPAPEPLKRALPIESLFGAALVLGSTPSPHSIASLELSRQAGAGAPPLEDEALQRLREDNPAAELLPLLVQLARGEGGELALSLGPALQLNIGVSPRC</sequence>
<protein>
    <recommendedName>
        <fullName evidence="1">Beta-ketoacyl synthase-like N-terminal domain-containing protein</fullName>
    </recommendedName>
</protein>